<keyword evidence="10" id="KW-0539">Nucleus</keyword>
<evidence type="ECO:0000256" key="9">
    <source>
        <dbReference type="ARBA" id="ARBA00023110"/>
    </source>
</evidence>
<comment type="subcellular location">
    <subcellularLocation>
        <location evidence="3">Cytoplasm</location>
    </subcellularLocation>
    <subcellularLocation>
        <location evidence="2">Nucleus</location>
    </subcellularLocation>
</comment>
<evidence type="ECO:0000259" key="12">
    <source>
        <dbReference type="PROSITE" id="PS51698"/>
    </source>
</evidence>
<dbReference type="Gene3D" id="3.30.40.10">
    <property type="entry name" value="Zinc/RING finger domain, C3HC4 (zinc finger)"/>
    <property type="match status" value="1"/>
</dbReference>
<protein>
    <submittedName>
        <fullName evidence="13">Ubiquitin elongating factor core-domain-containing protein</fullName>
    </submittedName>
</protein>
<comment type="similarity">
    <text evidence="5">Belongs to the ubiquitin conjugation factor E4 family.</text>
</comment>
<evidence type="ECO:0000256" key="3">
    <source>
        <dbReference type="ARBA" id="ARBA00004496"/>
    </source>
</evidence>
<dbReference type="PROSITE" id="PS51698">
    <property type="entry name" value="U_BOX"/>
    <property type="match status" value="1"/>
</dbReference>
<evidence type="ECO:0000313" key="14">
    <source>
        <dbReference type="Proteomes" id="UP001303760"/>
    </source>
</evidence>
<dbReference type="PANTHER" id="PTHR13931:SF2">
    <property type="entry name" value="UBIQUITIN CONJUGATION FACTOR E4 B"/>
    <property type="match status" value="1"/>
</dbReference>
<dbReference type="GO" id="GO:0034450">
    <property type="term" value="F:ubiquitin-ubiquitin ligase activity"/>
    <property type="evidence" value="ECO:0007669"/>
    <property type="project" value="InterPro"/>
</dbReference>
<gene>
    <name evidence="13" type="ORF">C8A03DRAFT_40469</name>
</gene>
<keyword evidence="7" id="KW-0808">Transferase</keyword>
<reference evidence="13" key="1">
    <citation type="journal article" date="2023" name="Mol. Phylogenet. Evol.">
        <title>Genome-scale phylogeny and comparative genomics of the fungal order Sordariales.</title>
        <authorList>
            <person name="Hensen N."/>
            <person name="Bonometti L."/>
            <person name="Westerberg I."/>
            <person name="Brannstrom I.O."/>
            <person name="Guillou S."/>
            <person name="Cros-Aarteil S."/>
            <person name="Calhoun S."/>
            <person name="Haridas S."/>
            <person name="Kuo A."/>
            <person name="Mondo S."/>
            <person name="Pangilinan J."/>
            <person name="Riley R."/>
            <person name="LaButti K."/>
            <person name="Andreopoulos B."/>
            <person name="Lipzen A."/>
            <person name="Chen C."/>
            <person name="Yan M."/>
            <person name="Daum C."/>
            <person name="Ng V."/>
            <person name="Clum A."/>
            <person name="Steindorff A."/>
            <person name="Ohm R.A."/>
            <person name="Martin F."/>
            <person name="Silar P."/>
            <person name="Natvig D.O."/>
            <person name="Lalanne C."/>
            <person name="Gautier V."/>
            <person name="Ament-Velasquez S.L."/>
            <person name="Kruys A."/>
            <person name="Hutchinson M.I."/>
            <person name="Powell A.J."/>
            <person name="Barry K."/>
            <person name="Miller A.N."/>
            <person name="Grigoriev I.V."/>
            <person name="Debuchy R."/>
            <person name="Gladieux P."/>
            <person name="Hiltunen Thoren M."/>
            <person name="Johannesson H."/>
        </authorList>
    </citation>
    <scope>NUCLEOTIDE SEQUENCE</scope>
    <source>
        <strain evidence="13">CBS 532.94</strain>
    </source>
</reference>
<organism evidence="13 14">
    <name type="scientific">Achaetomium macrosporum</name>
    <dbReference type="NCBI Taxonomy" id="79813"/>
    <lineage>
        <taxon>Eukaryota</taxon>
        <taxon>Fungi</taxon>
        <taxon>Dikarya</taxon>
        <taxon>Ascomycota</taxon>
        <taxon>Pezizomycotina</taxon>
        <taxon>Sordariomycetes</taxon>
        <taxon>Sordariomycetidae</taxon>
        <taxon>Sordariales</taxon>
        <taxon>Chaetomiaceae</taxon>
        <taxon>Achaetomium</taxon>
    </lineage>
</organism>
<dbReference type="GO" id="GO:0036503">
    <property type="term" value="P:ERAD pathway"/>
    <property type="evidence" value="ECO:0007669"/>
    <property type="project" value="InterPro"/>
</dbReference>
<feature type="compositionally biased region" description="Basic and acidic residues" evidence="11">
    <location>
        <begin position="108"/>
        <end position="120"/>
    </location>
</feature>
<dbReference type="Proteomes" id="UP001303760">
    <property type="component" value="Unassembled WGS sequence"/>
</dbReference>
<feature type="region of interest" description="Disordered" evidence="11">
    <location>
        <begin position="1"/>
        <end position="142"/>
    </location>
</feature>
<feature type="compositionally biased region" description="Basic and acidic residues" evidence="11">
    <location>
        <begin position="62"/>
        <end position="81"/>
    </location>
</feature>
<comment type="caution">
    <text evidence="13">The sequence shown here is derived from an EMBL/GenBank/DDBJ whole genome shotgun (WGS) entry which is preliminary data.</text>
</comment>
<dbReference type="GO" id="GO:0000209">
    <property type="term" value="P:protein polyubiquitination"/>
    <property type="evidence" value="ECO:0007669"/>
    <property type="project" value="TreeGrafter"/>
</dbReference>
<evidence type="ECO:0000256" key="2">
    <source>
        <dbReference type="ARBA" id="ARBA00004123"/>
    </source>
</evidence>
<dbReference type="GO" id="GO:0005737">
    <property type="term" value="C:cytoplasm"/>
    <property type="evidence" value="ECO:0007669"/>
    <property type="project" value="UniProtKB-SubCell"/>
</dbReference>
<dbReference type="PANTHER" id="PTHR13931">
    <property type="entry name" value="UBIQUITINATION FACTOR E4"/>
    <property type="match status" value="1"/>
</dbReference>
<dbReference type="GO" id="GO:0005634">
    <property type="term" value="C:nucleus"/>
    <property type="evidence" value="ECO:0007669"/>
    <property type="project" value="UniProtKB-SubCell"/>
</dbReference>
<accession>A0AAN7CHI1</accession>
<evidence type="ECO:0000256" key="10">
    <source>
        <dbReference type="ARBA" id="ARBA00023242"/>
    </source>
</evidence>
<evidence type="ECO:0000256" key="6">
    <source>
        <dbReference type="ARBA" id="ARBA00022490"/>
    </source>
</evidence>
<dbReference type="GO" id="GO:0006511">
    <property type="term" value="P:ubiquitin-dependent protein catabolic process"/>
    <property type="evidence" value="ECO:0007669"/>
    <property type="project" value="InterPro"/>
</dbReference>
<dbReference type="InterPro" id="IPR013083">
    <property type="entry name" value="Znf_RING/FYVE/PHD"/>
</dbReference>
<evidence type="ECO:0000256" key="4">
    <source>
        <dbReference type="ARBA" id="ARBA00004906"/>
    </source>
</evidence>
<dbReference type="InterPro" id="IPR045132">
    <property type="entry name" value="UBE4"/>
</dbReference>
<keyword evidence="8" id="KW-0833">Ubl conjugation pathway</keyword>
<dbReference type="AlphaFoldDB" id="A0AAN7CHI1"/>
<evidence type="ECO:0000256" key="1">
    <source>
        <dbReference type="ARBA" id="ARBA00000900"/>
    </source>
</evidence>
<comment type="pathway">
    <text evidence="4">Protein modification; protein ubiquitination.</text>
</comment>
<feature type="compositionally biased region" description="Pro residues" evidence="11">
    <location>
        <begin position="1"/>
        <end position="11"/>
    </location>
</feature>
<proteinExistence type="inferred from homology"/>
<dbReference type="GO" id="GO:0003755">
    <property type="term" value="F:peptidyl-prolyl cis-trans isomerase activity"/>
    <property type="evidence" value="ECO:0007669"/>
    <property type="project" value="UniProtKB-KW"/>
</dbReference>
<keyword evidence="14" id="KW-1185">Reference proteome</keyword>
<sequence>MDPNEQPPPSSTPDAPDQETMEQIRRRRLAKLGGPPASATPGTGSPSTGTQSGSGPASSTNTEEKAGTNESEKPAPSEARPKINITPAASAAPQTAGSAGGSRPGSSIDKEAGAKRRASDIDGPLATPPPRKHTPAAPETIEEYGDRVLSSIFRVTLDPSRTTDNHGHKLTFLPNLSQELADEGAPLKLSAGRVEEAIMEAATAWPADRPLLDYLLPCWKRVTRTLKVLRGPAPEKEALLKEARRLCFSNCIFALTVPELFSREANPQHDSLVPYLLHEVESENGLCMDFFAEAVARLDEDETIAPLFTKAMADISSKLATMSMNDDYKPCVNALLTYSRFPPLLNALAQHPCFQMAQSAPGIEKNTILGPFFRISPLQPEVTAVYFPGPRTMDKGRIKTSQDALQMSLGAHQSDLRTIVNAFIRASHEARNKVLDWFAYIMNVNHKRRAMQVDPREVSSDGFMMNVTVILDCLCEPFMDSTFSKVGRIDVNYFRRKPRIDIKDETKLNADQAQSDSFYANKVDGESNFITEIFFLTLAAHHYGSEAANAKMKTLDREIKYYEKSIAMMEAERHKLANRPEQLVILEAALKRHTNVLERAVALKLSIEGVLLEQKMQTRSLQFMRYVTVWLLRVASQTEYTPDKPLRLPLPADQPDAFKCLPEYALQDIVDNFKFVFRHLPQIILSAVGDEMIALCITFLESSEYVKNPYLKSSLVTLLFQGTWPTYHMKKGVLGELMTNTKFANDYLLHAVMKFYIECESTGAHTQFYDKFNIRYEIFQVIKCVWPNDVYRQQLVQSSRSNRAFFVRFVNLLMNDATYVLDEGLSKFPKIHDLQVKLRDPNLPQQDREKTEEELRTAEGQAQSYMQLANETVSMMKLFTTTLSEAFTMPEIVQRLAGMLDYNLDILTGPKSKMLKVENPEKYFFNPKTLLPELVDIYINLGSSQAFVEAVAADGRSYKPSTMSATAHILRSKHLKDEQDIQAWEVLAAKFEGAKEALDRAEMEYDDVPPEFEDPIMGILMNDPVILPSRHVVDRSTIVQHLLSDPKDPYTRQPMTVDDVVPDVELKERIERWKEEKRTKARGGGGEPEAMDTTE</sequence>
<evidence type="ECO:0000256" key="11">
    <source>
        <dbReference type="SAM" id="MobiDB-lite"/>
    </source>
</evidence>
<reference evidence="13" key="2">
    <citation type="submission" date="2023-05" db="EMBL/GenBank/DDBJ databases">
        <authorList>
            <consortium name="Lawrence Berkeley National Laboratory"/>
            <person name="Steindorff A."/>
            <person name="Hensen N."/>
            <person name="Bonometti L."/>
            <person name="Westerberg I."/>
            <person name="Brannstrom I.O."/>
            <person name="Guillou S."/>
            <person name="Cros-Aarteil S."/>
            <person name="Calhoun S."/>
            <person name="Haridas S."/>
            <person name="Kuo A."/>
            <person name="Mondo S."/>
            <person name="Pangilinan J."/>
            <person name="Riley R."/>
            <person name="Labutti K."/>
            <person name="Andreopoulos B."/>
            <person name="Lipzen A."/>
            <person name="Chen C."/>
            <person name="Yanf M."/>
            <person name="Daum C."/>
            <person name="Ng V."/>
            <person name="Clum A."/>
            <person name="Ohm R."/>
            <person name="Martin F."/>
            <person name="Silar P."/>
            <person name="Natvig D."/>
            <person name="Lalanne C."/>
            <person name="Gautier V."/>
            <person name="Ament-Velasquez S.L."/>
            <person name="Kruys A."/>
            <person name="Hutchinson M.I."/>
            <person name="Powell A.J."/>
            <person name="Barry K."/>
            <person name="Miller A.N."/>
            <person name="Grigoriev I.V."/>
            <person name="Debuchy R."/>
            <person name="Gladieux P."/>
            <person name="Thoren M.H."/>
            <person name="Johannesson H."/>
        </authorList>
    </citation>
    <scope>NUCLEOTIDE SEQUENCE</scope>
    <source>
        <strain evidence="13">CBS 532.94</strain>
    </source>
</reference>
<dbReference type="FunFam" id="3.30.40.10:FF:000055">
    <property type="entry name" value="Ubiquitin conjugation factor e4 a"/>
    <property type="match status" value="1"/>
</dbReference>
<dbReference type="InterPro" id="IPR019474">
    <property type="entry name" value="Ub_conjug_fac_E4_core"/>
</dbReference>
<evidence type="ECO:0000313" key="13">
    <source>
        <dbReference type="EMBL" id="KAK4242196.1"/>
    </source>
</evidence>
<dbReference type="Pfam" id="PF04564">
    <property type="entry name" value="U-box"/>
    <property type="match status" value="1"/>
</dbReference>
<dbReference type="InterPro" id="IPR003613">
    <property type="entry name" value="Ubox_domain"/>
</dbReference>
<dbReference type="SMART" id="SM00504">
    <property type="entry name" value="Ubox"/>
    <property type="match status" value="1"/>
</dbReference>
<evidence type="ECO:0000256" key="7">
    <source>
        <dbReference type="ARBA" id="ARBA00022679"/>
    </source>
</evidence>
<feature type="compositionally biased region" description="Low complexity" evidence="11">
    <location>
        <begin position="86"/>
        <end position="97"/>
    </location>
</feature>
<dbReference type="SUPFAM" id="SSF57850">
    <property type="entry name" value="RING/U-box"/>
    <property type="match status" value="1"/>
</dbReference>
<dbReference type="GO" id="GO:0000151">
    <property type="term" value="C:ubiquitin ligase complex"/>
    <property type="evidence" value="ECO:0007669"/>
    <property type="project" value="InterPro"/>
</dbReference>
<evidence type="ECO:0000256" key="8">
    <source>
        <dbReference type="ARBA" id="ARBA00022786"/>
    </source>
</evidence>
<feature type="region of interest" description="Disordered" evidence="11">
    <location>
        <begin position="1073"/>
        <end position="1095"/>
    </location>
</feature>
<dbReference type="EMBL" id="MU860011">
    <property type="protein sequence ID" value="KAK4242196.1"/>
    <property type="molecule type" value="Genomic_DNA"/>
</dbReference>
<feature type="domain" description="U-box" evidence="12">
    <location>
        <begin position="1007"/>
        <end position="1080"/>
    </location>
</feature>
<dbReference type="CDD" id="cd16658">
    <property type="entry name" value="RING-Ubox_UBE4B"/>
    <property type="match status" value="1"/>
</dbReference>
<evidence type="ECO:0000256" key="5">
    <source>
        <dbReference type="ARBA" id="ARBA00007434"/>
    </source>
</evidence>
<feature type="compositionally biased region" description="Low complexity" evidence="11">
    <location>
        <begin position="33"/>
        <end position="60"/>
    </location>
</feature>
<keyword evidence="9" id="KW-0697">Rotamase</keyword>
<keyword evidence="6" id="KW-0963">Cytoplasm</keyword>
<comment type="catalytic activity">
    <reaction evidence="1">
        <text>S-ubiquitinyl-[E2 ubiquitin-conjugating enzyme]-L-cysteine + [acceptor protein]-L-lysine = [E2 ubiquitin-conjugating enzyme]-L-cysteine + N(6)-ubiquitinyl-[acceptor protein]-L-lysine.</text>
        <dbReference type="EC" id="2.3.2.27"/>
    </reaction>
</comment>
<dbReference type="Pfam" id="PF10408">
    <property type="entry name" value="Ufd2P_core"/>
    <property type="match status" value="1"/>
</dbReference>
<keyword evidence="9" id="KW-0413">Isomerase</keyword>
<name>A0AAN7CHI1_9PEZI</name>